<reference evidence="2 3" key="1">
    <citation type="submission" date="2023-11" db="EMBL/GenBank/DDBJ databases">
        <title>Halocaridina rubra genome assembly.</title>
        <authorList>
            <person name="Smith C."/>
        </authorList>
    </citation>
    <scope>NUCLEOTIDE SEQUENCE [LARGE SCALE GENOMIC DNA]</scope>
    <source>
        <strain evidence="2">EP-1</strain>
        <tissue evidence="2">Whole</tissue>
    </source>
</reference>
<accession>A0AAN8ZTC1</accession>
<gene>
    <name evidence="2" type="ORF">SK128_021233</name>
</gene>
<proteinExistence type="predicted"/>
<dbReference type="EMBL" id="JAXCGZ010022815">
    <property type="protein sequence ID" value="KAK7023462.1"/>
    <property type="molecule type" value="Genomic_DNA"/>
</dbReference>
<evidence type="ECO:0000313" key="3">
    <source>
        <dbReference type="Proteomes" id="UP001381693"/>
    </source>
</evidence>
<comment type="caution">
    <text evidence="2">The sequence shown here is derived from an EMBL/GenBank/DDBJ whole genome shotgun (WGS) entry which is preliminary data.</text>
</comment>
<evidence type="ECO:0000313" key="2">
    <source>
        <dbReference type="EMBL" id="KAK7023462.1"/>
    </source>
</evidence>
<name>A0AAN8ZTC1_HALRR</name>
<protein>
    <submittedName>
        <fullName evidence="2">Uncharacterized protein</fullName>
    </submittedName>
</protein>
<feature type="region of interest" description="Disordered" evidence="1">
    <location>
        <begin position="38"/>
        <end position="60"/>
    </location>
</feature>
<sequence length="60" mass="6886">MIIGNASSIKTHANGRYNIEGYKRYKIIWRNHYRNKIGTSNVDKRPDQETNGSIQGIHLG</sequence>
<organism evidence="2 3">
    <name type="scientific">Halocaridina rubra</name>
    <name type="common">Hawaiian red shrimp</name>
    <dbReference type="NCBI Taxonomy" id="373956"/>
    <lineage>
        <taxon>Eukaryota</taxon>
        <taxon>Metazoa</taxon>
        <taxon>Ecdysozoa</taxon>
        <taxon>Arthropoda</taxon>
        <taxon>Crustacea</taxon>
        <taxon>Multicrustacea</taxon>
        <taxon>Malacostraca</taxon>
        <taxon>Eumalacostraca</taxon>
        <taxon>Eucarida</taxon>
        <taxon>Decapoda</taxon>
        <taxon>Pleocyemata</taxon>
        <taxon>Caridea</taxon>
        <taxon>Atyoidea</taxon>
        <taxon>Atyidae</taxon>
        <taxon>Halocaridina</taxon>
    </lineage>
</organism>
<dbReference type="AlphaFoldDB" id="A0AAN8ZTC1"/>
<dbReference type="Proteomes" id="UP001381693">
    <property type="component" value="Unassembled WGS sequence"/>
</dbReference>
<keyword evidence="3" id="KW-1185">Reference proteome</keyword>
<evidence type="ECO:0000256" key="1">
    <source>
        <dbReference type="SAM" id="MobiDB-lite"/>
    </source>
</evidence>